<evidence type="ECO:0000313" key="3">
    <source>
        <dbReference type="EMBL" id="OIK26308.1"/>
    </source>
</evidence>
<feature type="transmembrane region" description="Helical" evidence="2">
    <location>
        <begin position="47"/>
        <end position="70"/>
    </location>
</feature>
<evidence type="ECO:0000313" key="4">
    <source>
        <dbReference type="Proteomes" id="UP000034838"/>
    </source>
</evidence>
<feature type="compositionally biased region" description="Basic residues" evidence="1">
    <location>
        <begin position="130"/>
        <end position="144"/>
    </location>
</feature>
<accession>A0A1J4Q162</accession>
<protein>
    <recommendedName>
        <fullName evidence="5">Lipopolysaccharide assembly protein A domain-containing protein</fullName>
    </recommendedName>
</protein>
<dbReference type="AlphaFoldDB" id="A0A1J4Q162"/>
<evidence type="ECO:0000256" key="1">
    <source>
        <dbReference type="SAM" id="MobiDB-lite"/>
    </source>
</evidence>
<dbReference type="RefSeq" id="WP_046427083.1">
    <property type="nucleotide sequence ID" value="NZ_LBDA02000038.1"/>
</dbReference>
<sequence length="144" mass="15077">MFVILGLVILVAAVIIGVAGVFGNTGGGHQLAYQSFTVFGYHVTGSTGALFLSGIVVGAAAVIGLGLLLAGYGRTARRGRAARRRLDESRRRTEAISKDRDDLIVQRAADADGSDQPPAGAPGSTGSTGSHRRWRLFGHRPAHR</sequence>
<dbReference type="Proteomes" id="UP000034838">
    <property type="component" value="Unassembled WGS sequence"/>
</dbReference>
<comment type="caution">
    <text evidence="3">The sequence shown here is derived from an EMBL/GenBank/DDBJ whole genome shotgun (WGS) entry which is preliminary data.</text>
</comment>
<keyword evidence="4" id="KW-1185">Reference proteome</keyword>
<reference evidence="3" key="1">
    <citation type="submission" date="2016-10" db="EMBL/GenBank/DDBJ databases">
        <title>Genome sequence of Streptomyces malaysiense MUSC 136.</title>
        <authorList>
            <person name="Lee L.-H."/>
            <person name="Ser H.-L."/>
        </authorList>
    </citation>
    <scope>NUCLEOTIDE SEQUENCE [LARGE SCALE GENOMIC DNA]</scope>
    <source>
        <strain evidence="3">MUSC 136</strain>
    </source>
</reference>
<feature type="compositionally biased region" description="Basic and acidic residues" evidence="1">
    <location>
        <begin position="84"/>
        <end position="104"/>
    </location>
</feature>
<evidence type="ECO:0008006" key="5">
    <source>
        <dbReference type="Google" id="ProtNLM"/>
    </source>
</evidence>
<name>A0A1J4Q162_9ACTN</name>
<keyword evidence="2" id="KW-0812">Transmembrane</keyword>
<organism evidence="3 4">
    <name type="scientific">Streptomyces malaysiense</name>
    <dbReference type="NCBI Taxonomy" id="1428626"/>
    <lineage>
        <taxon>Bacteria</taxon>
        <taxon>Bacillati</taxon>
        <taxon>Actinomycetota</taxon>
        <taxon>Actinomycetes</taxon>
        <taxon>Kitasatosporales</taxon>
        <taxon>Streptomycetaceae</taxon>
        <taxon>Streptomyces</taxon>
    </lineage>
</organism>
<feature type="compositionally biased region" description="Low complexity" evidence="1">
    <location>
        <begin position="117"/>
        <end position="129"/>
    </location>
</feature>
<proteinExistence type="predicted"/>
<feature type="region of interest" description="Disordered" evidence="1">
    <location>
        <begin position="76"/>
        <end position="144"/>
    </location>
</feature>
<gene>
    <name evidence="3" type="ORF">VT52_017230</name>
</gene>
<dbReference type="EMBL" id="LBDA02000038">
    <property type="protein sequence ID" value="OIK26308.1"/>
    <property type="molecule type" value="Genomic_DNA"/>
</dbReference>
<evidence type="ECO:0000256" key="2">
    <source>
        <dbReference type="SAM" id="Phobius"/>
    </source>
</evidence>
<keyword evidence="2" id="KW-0472">Membrane</keyword>
<keyword evidence="2" id="KW-1133">Transmembrane helix</keyword>